<name>A0A432LBJ8_9BACI</name>
<evidence type="ECO:0000313" key="4">
    <source>
        <dbReference type="Proteomes" id="UP000287910"/>
    </source>
</evidence>
<comment type="caution">
    <text evidence="3">The sequence shown here is derived from an EMBL/GenBank/DDBJ whole genome shotgun (WGS) entry which is preliminary data.</text>
</comment>
<dbReference type="GO" id="GO:0016787">
    <property type="term" value="F:hydrolase activity"/>
    <property type="evidence" value="ECO:0007669"/>
    <property type="project" value="InterPro"/>
</dbReference>
<dbReference type="SUPFAM" id="SSF48452">
    <property type="entry name" value="TPR-like"/>
    <property type="match status" value="1"/>
</dbReference>
<dbReference type="Pfam" id="PF00149">
    <property type="entry name" value="Metallophos"/>
    <property type="match status" value="1"/>
</dbReference>
<dbReference type="EMBL" id="RYYR01000013">
    <property type="protein sequence ID" value="RUL51929.1"/>
    <property type="molecule type" value="Genomic_DNA"/>
</dbReference>
<dbReference type="AlphaFoldDB" id="A0A432LBJ8"/>
<dbReference type="Gene3D" id="3.60.21.10">
    <property type="match status" value="1"/>
</dbReference>
<evidence type="ECO:0000313" key="3">
    <source>
        <dbReference type="EMBL" id="RUL51929.1"/>
    </source>
</evidence>
<reference evidence="3 4" key="1">
    <citation type="submission" date="2018-12" db="EMBL/GenBank/DDBJ databases">
        <title>Lysinibacillus antri sp. nov., isolated from a cave soil.</title>
        <authorList>
            <person name="Narsing Rao M.P."/>
            <person name="Zhang H."/>
            <person name="Dong Z.-Y."/>
            <person name="Niu X.-K."/>
            <person name="Zhang K."/>
            <person name="Fang B.-Z."/>
            <person name="Kang Y.-Q."/>
            <person name="Xiao M."/>
            <person name="Li W.-J."/>
        </authorList>
    </citation>
    <scope>NUCLEOTIDE SEQUENCE [LARGE SCALE GENOMIC DNA]</scope>
    <source>
        <strain evidence="3 4">SYSU K30002</strain>
    </source>
</reference>
<dbReference type="InterPro" id="IPR029052">
    <property type="entry name" value="Metallo-depent_PP-like"/>
</dbReference>
<dbReference type="GO" id="GO:0043531">
    <property type="term" value="F:ADP binding"/>
    <property type="evidence" value="ECO:0007669"/>
    <property type="project" value="InterPro"/>
</dbReference>
<sequence>MVLFSLIYTKCKEWSKVNNVNILHLSDLHINFNEDSSCSILRESLIEDINKIKENKNIKIDIVAMTGDIIDKGTGDKSYALAEEFFNELASKCEIEKEKFLFVPGNHDIPRKSLIKHQLHNKSSEDLFKEDLATEYWDLASSRFNSFNTFVKNFTGREDFLNENLGGAVTTFEINSKVIRFLLINSSWCSLDNEDYGLLKIGKWQLERIRSLINKTEPTDLTFALMHHPIDWLTTDEQKLLTHYLTDTKYIQANYILNGHIHTGKIETTTTPDSTLASLVTGIGYPNKGEKGLSKIKNGQCRYSIYNFNFENNLLTTYLRISLDNGYFVADTQLYQIAGEDGSFTKNIYPQNHTLLKNNYADNFDISSIEVDSIKKVSDWVGREEEFTLIESKKISVLAITGTGGQGKSALASEILRRYSRGSNKKYDVGIWIDCRELPHSLHYKIIETLEKLTDGKESVSLYRDEKLEDTINRLEAHLKIYKLLIVFDNIDAYVNVDTEQVSKELEPFLNCFLNIEHNSFIIFTCRPSLIYHNADFHSIKLTGLSEEDGIQFFNKRGIKLEKNNSVEYSNKIISMTQGHPYWLGLIAGQVAAGRDNFKKLIENYSVGQVYERARLQEYFKSVWDQLSKDRQRLLRYLVEAHRPLNQLEISILENGPDKIRKELRRLERFGLVEPHESVSNDITSYQVHPLVREFIHETYTPSAQEQYVQKVLYVFLPRNIVDILFNKNTDLTGSTIPSPSALLESLETCLNSRNSAKALTLMEQYKNALLDNGYHHQSLSISCRILDSIDWNEHKIAFRSKSVLFLRSLIRQLIYFGDKTYENYLKKYETLVEPNTLPYLRYLTLLTDVEWRIGNYNKSIHYSYEYEKLANSLDNFTEHRDIKYTRALSLRDFGEVEEALSLFNELKDTSVKEAEYLGNCAKCYHKLGDFDKAETLIKQSLELLLEDSSYSSFTNLGYAYLWYSEIMYDKEDFKTSKELLFDAKDIWEEYAPGFTSIIHNKIEEYSNNSIWNSIKTNNKNGNLVFLSTQSV</sequence>
<dbReference type="InterPro" id="IPR002182">
    <property type="entry name" value="NB-ARC"/>
</dbReference>
<dbReference type="InterPro" id="IPR004843">
    <property type="entry name" value="Calcineurin-like_PHP"/>
</dbReference>
<dbReference type="SUPFAM" id="SSF56300">
    <property type="entry name" value="Metallo-dependent phosphatases"/>
    <property type="match status" value="1"/>
</dbReference>
<dbReference type="PANTHER" id="PTHR31302:SF0">
    <property type="entry name" value="TRANSMEMBRANE PROTEIN WITH METALLOPHOSPHOESTERASE DOMAIN"/>
    <property type="match status" value="1"/>
</dbReference>
<feature type="domain" description="Calcineurin-like phosphoesterase" evidence="1">
    <location>
        <begin position="21"/>
        <end position="263"/>
    </location>
</feature>
<evidence type="ECO:0000259" key="1">
    <source>
        <dbReference type="Pfam" id="PF00149"/>
    </source>
</evidence>
<gene>
    <name evidence="3" type="ORF">EK386_11350</name>
</gene>
<dbReference type="Pfam" id="PF00931">
    <property type="entry name" value="NB-ARC"/>
    <property type="match status" value="1"/>
</dbReference>
<protein>
    <submittedName>
        <fullName evidence="3">NACHT domain-containing protein</fullName>
    </submittedName>
</protein>
<dbReference type="Gene3D" id="1.25.40.10">
    <property type="entry name" value="Tetratricopeptide repeat domain"/>
    <property type="match status" value="1"/>
</dbReference>
<dbReference type="InterPro" id="IPR011990">
    <property type="entry name" value="TPR-like_helical_dom_sf"/>
</dbReference>
<accession>A0A432LBJ8</accession>
<keyword evidence="4" id="KW-1185">Reference proteome</keyword>
<organism evidence="3 4">
    <name type="scientific">Lysinibacillus antri</name>
    <dbReference type="NCBI Taxonomy" id="2498145"/>
    <lineage>
        <taxon>Bacteria</taxon>
        <taxon>Bacillati</taxon>
        <taxon>Bacillota</taxon>
        <taxon>Bacilli</taxon>
        <taxon>Bacillales</taxon>
        <taxon>Bacillaceae</taxon>
        <taxon>Lysinibacillus</taxon>
    </lineage>
</organism>
<evidence type="ECO:0000259" key="2">
    <source>
        <dbReference type="Pfam" id="PF00931"/>
    </source>
</evidence>
<dbReference type="InterPro" id="IPR051158">
    <property type="entry name" value="Metallophosphoesterase_sf"/>
</dbReference>
<dbReference type="PANTHER" id="PTHR31302">
    <property type="entry name" value="TRANSMEMBRANE PROTEIN WITH METALLOPHOSPHOESTERASE DOMAIN-RELATED"/>
    <property type="match status" value="1"/>
</dbReference>
<proteinExistence type="predicted"/>
<dbReference type="SUPFAM" id="SSF52540">
    <property type="entry name" value="P-loop containing nucleoside triphosphate hydrolases"/>
    <property type="match status" value="1"/>
</dbReference>
<dbReference type="Gene3D" id="3.40.50.300">
    <property type="entry name" value="P-loop containing nucleotide triphosphate hydrolases"/>
    <property type="match status" value="1"/>
</dbReference>
<feature type="domain" description="NB-ARC" evidence="2">
    <location>
        <begin position="388"/>
        <end position="560"/>
    </location>
</feature>
<dbReference type="Proteomes" id="UP000287910">
    <property type="component" value="Unassembled WGS sequence"/>
</dbReference>
<dbReference type="InterPro" id="IPR027417">
    <property type="entry name" value="P-loop_NTPase"/>
</dbReference>